<dbReference type="SUPFAM" id="SSF51338">
    <property type="entry name" value="Composite domain of metallo-dependent hydrolases"/>
    <property type="match status" value="2"/>
</dbReference>
<dbReference type="AlphaFoldDB" id="A0A644ZWB0"/>
<evidence type="ECO:0000256" key="2">
    <source>
        <dbReference type="ARBA" id="ARBA00022723"/>
    </source>
</evidence>
<dbReference type="UniPathway" id="UPA00603">
    <property type="reaction ID" value="UER00660"/>
</dbReference>
<dbReference type="InterPro" id="IPR006680">
    <property type="entry name" value="Amidohydro-rel"/>
</dbReference>
<accession>A0A644ZWB0</accession>
<gene>
    <name evidence="6" type="primary">guaD_13</name>
    <name evidence="6" type="ORF">SDC9_91379</name>
</gene>
<comment type="cofactor">
    <cofactor evidence="1">
        <name>Zn(2+)</name>
        <dbReference type="ChEBI" id="CHEBI:29105"/>
    </cofactor>
</comment>
<evidence type="ECO:0000313" key="6">
    <source>
        <dbReference type="EMBL" id="MPM44698.1"/>
    </source>
</evidence>
<evidence type="ECO:0000259" key="5">
    <source>
        <dbReference type="Pfam" id="PF01979"/>
    </source>
</evidence>
<name>A0A644ZWB0_9ZZZZ</name>
<protein>
    <submittedName>
        <fullName evidence="6">Guanine deaminase</fullName>
        <ecNumber evidence="6">3.5.4.3</ecNumber>
    </submittedName>
</protein>
<reference evidence="6" key="1">
    <citation type="submission" date="2019-08" db="EMBL/GenBank/DDBJ databases">
        <authorList>
            <person name="Kucharzyk K."/>
            <person name="Murdoch R.W."/>
            <person name="Higgins S."/>
            <person name="Loffler F."/>
        </authorList>
    </citation>
    <scope>NUCLEOTIDE SEQUENCE</scope>
</reference>
<dbReference type="EMBL" id="VSSQ01010580">
    <property type="protein sequence ID" value="MPM44698.1"/>
    <property type="molecule type" value="Genomic_DNA"/>
</dbReference>
<evidence type="ECO:0000256" key="4">
    <source>
        <dbReference type="ARBA" id="ARBA00022833"/>
    </source>
</evidence>
<dbReference type="GO" id="GO:0008270">
    <property type="term" value="F:zinc ion binding"/>
    <property type="evidence" value="ECO:0007669"/>
    <property type="project" value="TreeGrafter"/>
</dbReference>
<dbReference type="PANTHER" id="PTHR11271:SF6">
    <property type="entry name" value="GUANINE DEAMINASE"/>
    <property type="match status" value="1"/>
</dbReference>
<dbReference type="GO" id="GO:0008892">
    <property type="term" value="F:guanine deaminase activity"/>
    <property type="evidence" value="ECO:0007669"/>
    <property type="project" value="UniProtKB-EC"/>
</dbReference>
<feature type="domain" description="Amidohydrolase-related" evidence="5">
    <location>
        <begin position="58"/>
        <end position="417"/>
    </location>
</feature>
<evidence type="ECO:0000256" key="3">
    <source>
        <dbReference type="ARBA" id="ARBA00022801"/>
    </source>
</evidence>
<sequence>MTDFILHGNIIYSENKDTIKIIENGYVVCIQGISKGVFNEIPKEYKKLEIIECGDKLIIPGMTDLHVHAPQYGFRSVGMDCELLEWLNLHAFPEEAKYKDTDYAKKAYSLFVKDMVSNFTTRACIFATLHTEGTLELMALLENSGLKTMVGKVNMDRNSPDYLCEISAEKSLEDTERWIEACKRFKNTKPIITPRFIPSCTDELMIGLGEICKKYDLPVQSHLSENPLEIAWVKELCPESTSYGDAYDRFGLMNNKTIMAHCVHMTEEEIGLMKENGVFAAHCPESNLNIASGISPVARFLKEGINVGIGSDVAGGTTLWLPRAMTLAVQCSKMYWRYLDNSYAPLNLENVFFMATKGGGAFFGKVGSFEDGYEFDAIVLDDASIATTVDFTVKERLERLIYLGNKHNIDKKFVSGVQIM</sequence>
<dbReference type="InterPro" id="IPR051607">
    <property type="entry name" value="Metallo-dep_hydrolases"/>
</dbReference>
<keyword evidence="3 6" id="KW-0378">Hydrolase</keyword>
<dbReference type="GO" id="GO:0005829">
    <property type="term" value="C:cytosol"/>
    <property type="evidence" value="ECO:0007669"/>
    <property type="project" value="TreeGrafter"/>
</dbReference>
<keyword evidence="2" id="KW-0479">Metal-binding</keyword>
<dbReference type="InterPro" id="IPR011059">
    <property type="entry name" value="Metal-dep_hydrolase_composite"/>
</dbReference>
<proteinExistence type="predicted"/>
<dbReference type="Gene3D" id="2.30.40.10">
    <property type="entry name" value="Urease, subunit C, domain 1"/>
    <property type="match status" value="1"/>
</dbReference>
<organism evidence="6">
    <name type="scientific">bioreactor metagenome</name>
    <dbReference type="NCBI Taxonomy" id="1076179"/>
    <lineage>
        <taxon>unclassified sequences</taxon>
        <taxon>metagenomes</taxon>
        <taxon>ecological metagenomes</taxon>
    </lineage>
</organism>
<dbReference type="EC" id="3.5.4.3" evidence="6"/>
<evidence type="ECO:0000256" key="1">
    <source>
        <dbReference type="ARBA" id="ARBA00001947"/>
    </source>
</evidence>
<dbReference type="Gene3D" id="3.20.20.140">
    <property type="entry name" value="Metal-dependent hydrolases"/>
    <property type="match status" value="1"/>
</dbReference>
<dbReference type="Pfam" id="PF01979">
    <property type="entry name" value="Amidohydro_1"/>
    <property type="match status" value="1"/>
</dbReference>
<dbReference type="GO" id="GO:0006147">
    <property type="term" value="P:guanine catabolic process"/>
    <property type="evidence" value="ECO:0007669"/>
    <property type="project" value="UniProtKB-UniPathway"/>
</dbReference>
<dbReference type="PANTHER" id="PTHR11271">
    <property type="entry name" value="GUANINE DEAMINASE"/>
    <property type="match status" value="1"/>
</dbReference>
<keyword evidence="4" id="KW-0862">Zinc</keyword>
<comment type="caution">
    <text evidence="6">The sequence shown here is derived from an EMBL/GenBank/DDBJ whole genome shotgun (WGS) entry which is preliminary data.</text>
</comment>
<dbReference type="InterPro" id="IPR032466">
    <property type="entry name" value="Metal_Hydrolase"/>
</dbReference>
<dbReference type="SUPFAM" id="SSF51556">
    <property type="entry name" value="Metallo-dependent hydrolases"/>
    <property type="match status" value="1"/>
</dbReference>